<proteinExistence type="predicted"/>
<name>A0A6C0JVS9_9ZZZZ</name>
<sequence>MVIAVIGCSAFSGSGNPLALYVSISTIAIDMSSIFHSISFLKLSAIKAYSND</sequence>
<reference evidence="1" key="1">
    <citation type="journal article" date="2020" name="Nature">
        <title>Giant virus diversity and host interactions through global metagenomics.</title>
        <authorList>
            <person name="Schulz F."/>
            <person name="Roux S."/>
            <person name="Paez-Espino D."/>
            <person name="Jungbluth S."/>
            <person name="Walsh D.A."/>
            <person name="Denef V.J."/>
            <person name="McMahon K.D."/>
            <person name="Konstantinidis K.T."/>
            <person name="Eloe-Fadrosh E.A."/>
            <person name="Kyrpides N.C."/>
            <person name="Woyke T."/>
        </authorList>
    </citation>
    <scope>NUCLEOTIDE SEQUENCE</scope>
    <source>
        <strain evidence="1">GVMAG-S-1064190-84</strain>
    </source>
</reference>
<dbReference type="EMBL" id="MN740699">
    <property type="protein sequence ID" value="QHU08916.1"/>
    <property type="molecule type" value="Genomic_DNA"/>
</dbReference>
<protein>
    <submittedName>
        <fullName evidence="1">Uncharacterized protein</fullName>
    </submittedName>
</protein>
<dbReference type="AlphaFoldDB" id="A0A6C0JVS9"/>
<accession>A0A6C0JVS9</accession>
<organism evidence="1">
    <name type="scientific">viral metagenome</name>
    <dbReference type="NCBI Taxonomy" id="1070528"/>
    <lineage>
        <taxon>unclassified sequences</taxon>
        <taxon>metagenomes</taxon>
        <taxon>organismal metagenomes</taxon>
    </lineage>
</organism>
<evidence type="ECO:0000313" key="1">
    <source>
        <dbReference type="EMBL" id="QHU08916.1"/>
    </source>
</evidence>